<name>A0A0M3QFW4_9BACT</name>
<organism evidence="2 3">
    <name type="scientific">Desulfuromonas soudanensis</name>
    <dbReference type="NCBI Taxonomy" id="1603606"/>
    <lineage>
        <taxon>Bacteria</taxon>
        <taxon>Pseudomonadati</taxon>
        <taxon>Thermodesulfobacteriota</taxon>
        <taxon>Desulfuromonadia</taxon>
        <taxon>Desulfuromonadales</taxon>
        <taxon>Desulfuromonadaceae</taxon>
        <taxon>Desulfuromonas</taxon>
    </lineage>
</organism>
<keyword evidence="3" id="KW-1185">Reference proteome</keyword>
<reference evidence="2 3" key="1">
    <citation type="submission" date="2015-07" db="EMBL/GenBank/DDBJ databases">
        <title>Isolation and Genomic Characterization of a Novel Halophilic Metal-Reducing Deltaproteobacterium from the Deep Subsurface.</title>
        <authorList>
            <person name="Badalamenti J.P."/>
            <person name="Summers Z.M."/>
            <person name="Gralnick J.A."/>
            <person name="Bond D.R."/>
        </authorList>
    </citation>
    <scope>NUCLEOTIDE SEQUENCE [LARGE SCALE GENOMIC DNA]</scope>
    <source>
        <strain evidence="2 3">WTL</strain>
    </source>
</reference>
<feature type="domain" description="Metallo-beta-lactamase" evidence="1">
    <location>
        <begin position="14"/>
        <end position="218"/>
    </location>
</feature>
<dbReference type="InterPro" id="IPR001279">
    <property type="entry name" value="Metallo-B-lactamas"/>
</dbReference>
<dbReference type="InterPro" id="IPR050662">
    <property type="entry name" value="Sec-metab_biosynth-thioest"/>
</dbReference>
<evidence type="ECO:0000259" key="1">
    <source>
        <dbReference type="SMART" id="SM00849"/>
    </source>
</evidence>
<dbReference type="AlphaFoldDB" id="A0A0M3QFW4"/>
<dbReference type="InterPro" id="IPR036866">
    <property type="entry name" value="RibonucZ/Hydroxyglut_hydro"/>
</dbReference>
<accession>A0A0M3QFW4</accession>
<keyword evidence="2" id="KW-0378">Hydrolase</keyword>
<dbReference type="STRING" id="1603606.DSOUD_2005"/>
<dbReference type="SMART" id="SM00849">
    <property type="entry name" value="Lactamase_B"/>
    <property type="match status" value="1"/>
</dbReference>
<dbReference type="EMBL" id="CP010802">
    <property type="protein sequence ID" value="ALC16773.1"/>
    <property type="molecule type" value="Genomic_DNA"/>
</dbReference>
<dbReference type="SUPFAM" id="SSF56281">
    <property type="entry name" value="Metallo-hydrolase/oxidoreductase"/>
    <property type="match status" value="1"/>
</dbReference>
<dbReference type="Proteomes" id="UP000057158">
    <property type="component" value="Chromosome"/>
</dbReference>
<dbReference type="CDD" id="cd06262">
    <property type="entry name" value="metallo-hydrolase-like_MBL-fold"/>
    <property type="match status" value="1"/>
</dbReference>
<dbReference type="RefSeq" id="WP_053550842.1">
    <property type="nucleotide sequence ID" value="NZ_CP010802.1"/>
</dbReference>
<dbReference type="KEGG" id="des:DSOUD_2005"/>
<gene>
    <name evidence="2" type="ORF">DSOUD_2005</name>
</gene>
<dbReference type="PANTHER" id="PTHR23131">
    <property type="entry name" value="ENDORIBONUCLEASE LACTB2"/>
    <property type="match status" value="1"/>
</dbReference>
<proteinExistence type="predicted"/>
<dbReference type="PANTHER" id="PTHR23131:SF0">
    <property type="entry name" value="ENDORIBONUCLEASE LACTB2"/>
    <property type="match status" value="1"/>
</dbReference>
<dbReference type="OrthoDB" id="9802248at2"/>
<sequence length="311" mass="34858">MQIHTVNTPYMVGEVHFYSREIDGELVLFDTGPPGEETRDVLRRQVDLGRLKHVFITHCHVDHYGQVRFLAENTDARIHLPFKDDLKLRRHDERLGCIENLLEGMGFDRGTIAGLRSIVDSSLLFPGVPERYGISEESDIPAGLGIEVLGCPGHSQSDLVYLVDGYAITGDVLLRETFQAPLLDMDLERGGRFGNYQAYCDSLQKLRYLRGYTILPGHRHPVEGLEETVLFYVGKLLERAGRIRLLPGGLSVKEQIGALFGDTLTDPFTLYLKASEVLFMTDFLADPGRLKGSLEAFGLYGEVQSRFEGVL</sequence>
<dbReference type="Gene3D" id="3.60.15.10">
    <property type="entry name" value="Ribonuclease Z/Hydroxyacylglutathione hydrolase-like"/>
    <property type="match status" value="1"/>
</dbReference>
<evidence type="ECO:0000313" key="3">
    <source>
        <dbReference type="Proteomes" id="UP000057158"/>
    </source>
</evidence>
<dbReference type="GO" id="GO:0016787">
    <property type="term" value="F:hydrolase activity"/>
    <property type="evidence" value="ECO:0007669"/>
    <property type="project" value="UniProtKB-KW"/>
</dbReference>
<protein>
    <submittedName>
        <fullName evidence="2">Glyoxylase/beta-lactamase superfamily II-like metal-dependent hydrolase</fullName>
    </submittedName>
</protein>
<dbReference type="Pfam" id="PF00753">
    <property type="entry name" value="Lactamase_B"/>
    <property type="match status" value="1"/>
</dbReference>
<evidence type="ECO:0000313" key="2">
    <source>
        <dbReference type="EMBL" id="ALC16773.1"/>
    </source>
</evidence>
<dbReference type="PATRIC" id="fig|1603606.3.peg.2167"/>